<dbReference type="Proteomes" id="UP000012317">
    <property type="component" value="Unassembled WGS sequence"/>
</dbReference>
<protein>
    <submittedName>
        <fullName evidence="1">Uncharacterized protein</fullName>
    </submittedName>
</protein>
<keyword evidence="2" id="KW-1185">Reference proteome</keyword>
<organism evidence="1 2">
    <name type="scientific">Psychroflexus gondwanensis ACAM 44</name>
    <dbReference type="NCBI Taxonomy" id="1189619"/>
    <lineage>
        <taxon>Bacteria</taxon>
        <taxon>Pseudomonadati</taxon>
        <taxon>Bacteroidota</taxon>
        <taxon>Flavobacteriia</taxon>
        <taxon>Flavobacteriales</taxon>
        <taxon>Flavobacteriaceae</taxon>
        <taxon>Psychroflexus</taxon>
    </lineage>
</organism>
<name>N1WIS2_9FLAO</name>
<evidence type="ECO:0000313" key="1">
    <source>
        <dbReference type="EMBL" id="EMY80156.1"/>
    </source>
</evidence>
<gene>
    <name evidence="1" type="ORF">pgond44_13252</name>
</gene>
<proteinExistence type="predicted"/>
<reference evidence="1 2" key="1">
    <citation type="journal article" date="2014" name="Genome Biol. Evol.">
        <title>Extensive gene acquisition in the extremely psychrophilic bacterial species Psychroflexus torquis and the link to sea-ice ecosystem specialism.</title>
        <authorList>
            <person name="Feng S."/>
            <person name="Powell S.M."/>
            <person name="Wilson R."/>
            <person name="Bowman J.P."/>
        </authorList>
    </citation>
    <scope>NUCLEOTIDE SEQUENCE [LARGE SCALE GENOMIC DNA]</scope>
    <source>
        <strain evidence="1 2">ACAM 44</strain>
    </source>
</reference>
<dbReference type="eggNOG" id="ENOG5030Z0Z">
    <property type="taxonomic scope" value="Bacteria"/>
</dbReference>
<dbReference type="AlphaFoldDB" id="N1WIS2"/>
<dbReference type="STRING" id="1189619.pgond44_13252"/>
<comment type="caution">
    <text evidence="1">The sequence shown here is derived from an EMBL/GenBank/DDBJ whole genome shotgun (WGS) entry which is preliminary data.</text>
</comment>
<dbReference type="EMBL" id="APLF01000018">
    <property type="protein sequence ID" value="EMY80156.1"/>
    <property type="molecule type" value="Genomic_DNA"/>
</dbReference>
<sequence length="176" mass="20071">MKYLLIICVIFFSCTDDRSLDSDEFEVIPRFEANVFQTVYTAELINAGNDSIPIPNTIRDFVDIDFLNEQYNADYLESLEFKFLAENSINRPQTLDFIFFDIDDFETFRVTETIPSGSLTGPSIKTFSVELNPQQIDIITSSIRAEVFVNQPRAATNIGEMQIECIVEAGYLYPGE</sequence>
<dbReference type="RefSeq" id="WP_003443613.1">
    <property type="nucleotide sequence ID" value="NZ_APLF01000018.1"/>
</dbReference>
<accession>N1WIS2</accession>
<evidence type="ECO:0000313" key="2">
    <source>
        <dbReference type="Proteomes" id="UP000012317"/>
    </source>
</evidence>